<dbReference type="InterPro" id="IPR023465">
    <property type="entry name" value="Riboflavin_kinase_dom_sf"/>
</dbReference>
<dbReference type="PANTHER" id="PTHR22749:SF6">
    <property type="entry name" value="RIBOFLAVIN KINASE"/>
    <property type="match status" value="1"/>
</dbReference>
<evidence type="ECO:0000256" key="10">
    <source>
        <dbReference type="ARBA" id="ARBA00022840"/>
    </source>
</evidence>
<evidence type="ECO:0000256" key="1">
    <source>
        <dbReference type="ARBA" id="ARBA00004726"/>
    </source>
</evidence>
<dbReference type="PANTHER" id="PTHR22749">
    <property type="entry name" value="RIBOFLAVIN KINASE/FMN ADENYLYLTRANSFERASE"/>
    <property type="match status" value="1"/>
</dbReference>
<dbReference type="Gene3D" id="2.40.30.30">
    <property type="entry name" value="Riboflavin kinase-like"/>
    <property type="match status" value="1"/>
</dbReference>
<dbReference type="InterPro" id="IPR023468">
    <property type="entry name" value="Riboflavin_kinase"/>
</dbReference>
<evidence type="ECO:0000256" key="8">
    <source>
        <dbReference type="ARBA" id="ARBA00022777"/>
    </source>
</evidence>
<keyword evidence="3 14" id="KW-0285">Flavoprotein</keyword>
<evidence type="ECO:0000256" key="13">
    <source>
        <dbReference type="ARBA" id="ARBA00049494"/>
    </source>
</evidence>
<evidence type="ECO:0000256" key="7">
    <source>
        <dbReference type="ARBA" id="ARBA00022741"/>
    </source>
</evidence>
<keyword evidence="17" id="KW-1185">Reference proteome</keyword>
<evidence type="ECO:0000256" key="6">
    <source>
        <dbReference type="ARBA" id="ARBA00022695"/>
    </source>
</evidence>
<dbReference type="GO" id="GO:0003919">
    <property type="term" value="F:FMN adenylyltransferase activity"/>
    <property type="evidence" value="ECO:0007669"/>
    <property type="project" value="UniProtKB-EC"/>
</dbReference>
<evidence type="ECO:0000256" key="12">
    <source>
        <dbReference type="ARBA" id="ARBA00047880"/>
    </source>
</evidence>
<name>A0ABY5P7P3_9LACT</name>
<dbReference type="InterPro" id="IPR015865">
    <property type="entry name" value="Riboflavin_kinase_bac/euk"/>
</dbReference>
<comment type="catalytic activity">
    <reaction evidence="13 14">
        <text>FMN + ATP + H(+) = FAD + diphosphate</text>
        <dbReference type="Rhea" id="RHEA:17237"/>
        <dbReference type="ChEBI" id="CHEBI:15378"/>
        <dbReference type="ChEBI" id="CHEBI:30616"/>
        <dbReference type="ChEBI" id="CHEBI:33019"/>
        <dbReference type="ChEBI" id="CHEBI:57692"/>
        <dbReference type="ChEBI" id="CHEBI:58210"/>
        <dbReference type="EC" id="2.7.7.2"/>
    </reaction>
</comment>
<keyword evidence="8 14" id="KW-0418">Kinase</keyword>
<dbReference type="InterPro" id="IPR002606">
    <property type="entry name" value="Riboflavin_kinase_bac"/>
</dbReference>
<dbReference type="NCBIfam" id="TIGR00083">
    <property type="entry name" value="ribF"/>
    <property type="match status" value="1"/>
</dbReference>
<evidence type="ECO:0000256" key="2">
    <source>
        <dbReference type="ARBA" id="ARBA00005201"/>
    </source>
</evidence>
<keyword evidence="10 14" id="KW-0067">ATP-binding</keyword>
<dbReference type="RefSeq" id="WP_313794121.1">
    <property type="nucleotide sequence ID" value="NZ_CP102453.1"/>
</dbReference>
<keyword evidence="5 14" id="KW-0808">Transferase</keyword>
<dbReference type="SMART" id="SM00904">
    <property type="entry name" value="Flavokinase"/>
    <property type="match status" value="1"/>
</dbReference>
<keyword evidence="6 14" id="KW-0548">Nucleotidyltransferase</keyword>
<dbReference type="EC" id="2.7.1.26" evidence="14"/>
<accession>A0ABY5P7P3</accession>
<dbReference type="PIRSF" id="PIRSF004491">
    <property type="entry name" value="FAD_Synth"/>
    <property type="match status" value="1"/>
</dbReference>
<comment type="similarity">
    <text evidence="14">Belongs to the ribF family.</text>
</comment>
<feature type="domain" description="Riboflavin kinase" evidence="15">
    <location>
        <begin position="186"/>
        <end position="311"/>
    </location>
</feature>
<evidence type="ECO:0000256" key="14">
    <source>
        <dbReference type="PIRNR" id="PIRNR004491"/>
    </source>
</evidence>
<dbReference type="GO" id="GO:0008531">
    <property type="term" value="F:riboflavin kinase activity"/>
    <property type="evidence" value="ECO:0007669"/>
    <property type="project" value="UniProtKB-EC"/>
</dbReference>
<keyword evidence="11" id="KW-0511">Multifunctional enzyme</keyword>
<dbReference type="Pfam" id="PF06574">
    <property type="entry name" value="FAD_syn"/>
    <property type="match status" value="1"/>
</dbReference>
<keyword evidence="7 14" id="KW-0547">Nucleotide-binding</keyword>
<keyword evidence="4 14" id="KW-0288">FMN</keyword>
<dbReference type="InterPro" id="IPR014729">
    <property type="entry name" value="Rossmann-like_a/b/a_fold"/>
</dbReference>
<sequence length="315" mass="36246">MQKIYLHHPYDKTQIINEPIVMALGFFDGVHLGHQRVIKTAIDEARLRGIKVAVMTFSQHPKIVYQKLDPKEMTYLSTNERKEELFEQLGIDIMYMIDYTYDFGMQSPQTFVDDYIVAFNVEVIVAGFDYTYGKREVANMQTLPEHAKGRFEIIEIPELILHQKKVGSSNIKDLIETGEIETANEELGYIYQTSGVVIHGDKRGRLLGYPTANILTDDLELIPAVGVYVVEIEVGDHWYQGMASIGYNITFEANRKMSCEVYILDFNQTIYGEKVKIKWHHYLRPELKFASTDDLIHQLDEDLIDTRAYFATLGG</sequence>
<evidence type="ECO:0000313" key="16">
    <source>
        <dbReference type="EMBL" id="UUX34621.1"/>
    </source>
</evidence>
<protein>
    <recommendedName>
        <fullName evidence="14">Riboflavin biosynthesis protein</fullName>
    </recommendedName>
    <domain>
        <recommendedName>
            <fullName evidence="14">Riboflavin kinase</fullName>
            <ecNumber evidence="14">2.7.1.26</ecNumber>
        </recommendedName>
        <alternativeName>
            <fullName evidence="14">Flavokinase</fullName>
        </alternativeName>
    </domain>
    <domain>
        <recommendedName>
            <fullName evidence="14">FMN adenylyltransferase</fullName>
            <ecNumber evidence="14">2.7.7.2</ecNumber>
        </recommendedName>
        <alternativeName>
            <fullName evidence="14">FAD pyrophosphorylase</fullName>
        </alternativeName>
        <alternativeName>
            <fullName evidence="14">FAD synthase</fullName>
        </alternativeName>
    </domain>
</protein>
<dbReference type="EMBL" id="CP102453">
    <property type="protein sequence ID" value="UUX34621.1"/>
    <property type="molecule type" value="Genomic_DNA"/>
</dbReference>
<evidence type="ECO:0000259" key="15">
    <source>
        <dbReference type="SMART" id="SM00904"/>
    </source>
</evidence>
<proteinExistence type="inferred from homology"/>
<organism evidence="16 17">
    <name type="scientific">Fundicoccus culcitae</name>
    <dbReference type="NCBI Taxonomy" id="2969821"/>
    <lineage>
        <taxon>Bacteria</taxon>
        <taxon>Bacillati</taxon>
        <taxon>Bacillota</taxon>
        <taxon>Bacilli</taxon>
        <taxon>Lactobacillales</taxon>
        <taxon>Aerococcaceae</taxon>
        <taxon>Fundicoccus</taxon>
    </lineage>
</organism>
<evidence type="ECO:0000256" key="3">
    <source>
        <dbReference type="ARBA" id="ARBA00022630"/>
    </source>
</evidence>
<dbReference type="SUPFAM" id="SSF82114">
    <property type="entry name" value="Riboflavin kinase-like"/>
    <property type="match status" value="1"/>
</dbReference>
<keyword evidence="9 14" id="KW-0274">FAD</keyword>
<dbReference type="CDD" id="cd02064">
    <property type="entry name" value="FAD_synthetase_N"/>
    <property type="match status" value="1"/>
</dbReference>
<comment type="catalytic activity">
    <reaction evidence="12 14">
        <text>riboflavin + ATP = FMN + ADP + H(+)</text>
        <dbReference type="Rhea" id="RHEA:14357"/>
        <dbReference type="ChEBI" id="CHEBI:15378"/>
        <dbReference type="ChEBI" id="CHEBI:30616"/>
        <dbReference type="ChEBI" id="CHEBI:57986"/>
        <dbReference type="ChEBI" id="CHEBI:58210"/>
        <dbReference type="ChEBI" id="CHEBI:456216"/>
        <dbReference type="EC" id="2.7.1.26"/>
    </reaction>
</comment>
<dbReference type="InterPro" id="IPR015864">
    <property type="entry name" value="FAD_synthase"/>
</dbReference>
<dbReference type="Gene3D" id="3.40.50.620">
    <property type="entry name" value="HUPs"/>
    <property type="match status" value="1"/>
</dbReference>
<evidence type="ECO:0000256" key="9">
    <source>
        <dbReference type="ARBA" id="ARBA00022827"/>
    </source>
</evidence>
<evidence type="ECO:0000313" key="17">
    <source>
        <dbReference type="Proteomes" id="UP001315967"/>
    </source>
</evidence>
<evidence type="ECO:0000256" key="4">
    <source>
        <dbReference type="ARBA" id="ARBA00022643"/>
    </source>
</evidence>
<evidence type="ECO:0000256" key="11">
    <source>
        <dbReference type="ARBA" id="ARBA00023268"/>
    </source>
</evidence>
<dbReference type="Proteomes" id="UP001315967">
    <property type="component" value="Chromosome"/>
</dbReference>
<evidence type="ECO:0000256" key="5">
    <source>
        <dbReference type="ARBA" id="ARBA00022679"/>
    </source>
</evidence>
<dbReference type="Pfam" id="PF01687">
    <property type="entry name" value="Flavokinase"/>
    <property type="match status" value="1"/>
</dbReference>
<comment type="pathway">
    <text evidence="1 14">Cofactor biosynthesis; FAD biosynthesis; FAD from FMN: step 1/1.</text>
</comment>
<dbReference type="SUPFAM" id="SSF52374">
    <property type="entry name" value="Nucleotidylyl transferase"/>
    <property type="match status" value="1"/>
</dbReference>
<gene>
    <name evidence="16" type="primary">ribF</name>
    <name evidence="16" type="ORF">NRE15_02930</name>
</gene>
<dbReference type="EC" id="2.7.7.2" evidence="14"/>
<comment type="pathway">
    <text evidence="2 14">Cofactor biosynthesis; FMN biosynthesis; FMN from riboflavin (ATP route): step 1/1.</text>
</comment>
<reference evidence="16 17" key="1">
    <citation type="submission" date="2022-08" db="EMBL/GenBank/DDBJ databases">
        <title>Aerococcaceae sp. nov isolated from spoiled eye mask.</title>
        <authorList>
            <person name="Zhou G."/>
            <person name="Xie X.-B."/>
            <person name="Shi Q.-S."/>
            <person name="Wang Y.-S."/>
            <person name="Wen X."/>
            <person name="Peng H."/>
            <person name="Yang X.-J."/>
            <person name="Tao H.-B."/>
            <person name="Huang X.-M."/>
        </authorList>
    </citation>
    <scope>NUCLEOTIDE SEQUENCE [LARGE SCALE GENOMIC DNA]</scope>
    <source>
        <strain evidence="17">DM20194951</strain>
    </source>
</reference>